<evidence type="ECO:0000313" key="1">
    <source>
        <dbReference type="EMBL" id="GAX15776.1"/>
    </source>
</evidence>
<proteinExistence type="predicted"/>
<gene>
    <name evidence="1" type="ORF">FisN_3Lh218</name>
</gene>
<dbReference type="OrthoDB" id="6352064at2759"/>
<reference evidence="1 2" key="1">
    <citation type="journal article" date="2015" name="Plant Cell">
        <title>Oil accumulation by the oleaginous diatom Fistulifera solaris as revealed by the genome and transcriptome.</title>
        <authorList>
            <person name="Tanaka T."/>
            <person name="Maeda Y."/>
            <person name="Veluchamy A."/>
            <person name="Tanaka M."/>
            <person name="Abida H."/>
            <person name="Marechal E."/>
            <person name="Bowler C."/>
            <person name="Muto M."/>
            <person name="Sunaga Y."/>
            <person name="Tanaka M."/>
            <person name="Yoshino T."/>
            <person name="Taniguchi T."/>
            <person name="Fukuda Y."/>
            <person name="Nemoto M."/>
            <person name="Matsumoto M."/>
            <person name="Wong P.S."/>
            <person name="Aburatani S."/>
            <person name="Fujibuchi W."/>
        </authorList>
    </citation>
    <scope>NUCLEOTIDE SEQUENCE [LARGE SCALE GENOMIC DNA]</scope>
    <source>
        <strain evidence="1 2">JPCC DA0580</strain>
    </source>
</reference>
<accession>A0A1Z5JPE8</accession>
<organism evidence="1 2">
    <name type="scientific">Fistulifera solaris</name>
    <name type="common">Oleaginous diatom</name>
    <dbReference type="NCBI Taxonomy" id="1519565"/>
    <lineage>
        <taxon>Eukaryota</taxon>
        <taxon>Sar</taxon>
        <taxon>Stramenopiles</taxon>
        <taxon>Ochrophyta</taxon>
        <taxon>Bacillariophyta</taxon>
        <taxon>Bacillariophyceae</taxon>
        <taxon>Bacillariophycidae</taxon>
        <taxon>Naviculales</taxon>
        <taxon>Naviculaceae</taxon>
        <taxon>Fistulifera</taxon>
    </lineage>
</organism>
<dbReference type="Proteomes" id="UP000198406">
    <property type="component" value="Unassembled WGS sequence"/>
</dbReference>
<dbReference type="AlphaFoldDB" id="A0A1Z5JPE8"/>
<protein>
    <submittedName>
        <fullName evidence="1">Uncharacterized protein</fullName>
    </submittedName>
</protein>
<dbReference type="EMBL" id="BDSP01000096">
    <property type="protein sequence ID" value="GAX15776.1"/>
    <property type="molecule type" value="Genomic_DNA"/>
</dbReference>
<keyword evidence="2" id="KW-1185">Reference proteome</keyword>
<evidence type="ECO:0000313" key="2">
    <source>
        <dbReference type="Proteomes" id="UP000198406"/>
    </source>
</evidence>
<name>A0A1Z5JPE8_FISSO</name>
<sequence>MEACFEKHVADGIDMMTVSDTYWSKLVAYGVQKGIEGDSWPGFIGFIEDKPTPLIAKRNLKKFPSYPPESANITVLEPCNTVSNWAFHQAMLELCESTLWSSENEKVWFTGLIRAFHFMGPGSIFMHASGTQIGGVADNESIRQLAFWYLQYGLQELPYDPVIHDLREDPAPQTALEVIQNLNEMFLSEPVTTWQQTILDYGTPAYESTFSATAIAILHTIFYRSQTVEKLTDILVGLLVAGEDLAFIKERFSPTVREAILHQNTNISPLDRLQLLLQFTGLMTKMIWAFYWQEDTIVGGHLTRRWDNILGSAVTPLVNALSNAMTGFDRSKGLALQLSQNAYPGDIRCNRRQPHSKWHEIAANGLVDIAFAANNMNRILTGRTLNRLLPTSVNAVVQCFERGWSAQSNNPTDDALFSSSSQDALLGGILEECAAPNMFDLGQFLSCLTGKVVQLSKTTKESTPQLEQCLVDHSCIMLDGTDLNTTRFHDCLFGEDNAPCKSFVSPSATANQEQCLTRCSTDYLCAMTCLQVDFSPWLSQTISCANVLSMSNPAGAAVADCQKQYRGDTNTAAALLTMLKRFASVSQNSCWKEHEIVLRKFATAKACFGGCRKADDEIPVDFPCVIQCIALS</sequence>
<dbReference type="InParanoid" id="A0A1Z5JPE8"/>
<comment type="caution">
    <text evidence="1">The sequence shown here is derived from an EMBL/GenBank/DDBJ whole genome shotgun (WGS) entry which is preliminary data.</text>
</comment>